<dbReference type="Gene3D" id="3.80.10.10">
    <property type="entry name" value="Ribonuclease Inhibitor"/>
    <property type="match status" value="1"/>
</dbReference>
<name>W4JXI3_HETIT</name>
<dbReference type="KEGG" id="hir:HETIRDRAFT_164154"/>
<dbReference type="HOGENOM" id="CLU_052689_1_0_1"/>
<dbReference type="EMBL" id="KI925462">
    <property type="protein sequence ID" value="ETW78179.1"/>
    <property type="molecule type" value="Genomic_DNA"/>
</dbReference>
<dbReference type="AlphaFoldDB" id="W4JXI3"/>
<evidence type="ECO:0000313" key="1">
    <source>
        <dbReference type="EMBL" id="ETW78179.1"/>
    </source>
</evidence>
<dbReference type="eggNOG" id="ENOG502SPX6">
    <property type="taxonomic scope" value="Eukaryota"/>
</dbReference>
<accession>W4JXI3</accession>
<dbReference type="InterPro" id="IPR032675">
    <property type="entry name" value="LRR_dom_sf"/>
</dbReference>
<keyword evidence="2" id="KW-1185">Reference proteome</keyword>
<dbReference type="SUPFAM" id="SSF52047">
    <property type="entry name" value="RNI-like"/>
    <property type="match status" value="1"/>
</dbReference>
<gene>
    <name evidence="1" type="ORF">HETIRDRAFT_164154</name>
</gene>
<dbReference type="Proteomes" id="UP000030671">
    <property type="component" value="Unassembled WGS sequence"/>
</dbReference>
<dbReference type="RefSeq" id="XP_009550174.1">
    <property type="nucleotide sequence ID" value="XM_009551879.1"/>
</dbReference>
<proteinExistence type="predicted"/>
<evidence type="ECO:0000313" key="2">
    <source>
        <dbReference type="Proteomes" id="UP000030671"/>
    </source>
</evidence>
<protein>
    <submittedName>
        <fullName evidence="1">Uncharacterized protein</fullName>
    </submittedName>
</protein>
<reference evidence="1 2" key="1">
    <citation type="journal article" date="2012" name="New Phytol.">
        <title>Insight into trade-off between wood decay and parasitism from the genome of a fungal forest pathogen.</title>
        <authorList>
            <person name="Olson A."/>
            <person name="Aerts A."/>
            <person name="Asiegbu F."/>
            <person name="Belbahri L."/>
            <person name="Bouzid O."/>
            <person name="Broberg A."/>
            <person name="Canback B."/>
            <person name="Coutinho P.M."/>
            <person name="Cullen D."/>
            <person name="Dalman K."/>
            <person name="Deflorio G."/>
            <person name="van Diepen L.T."/>
            <person name="Dunand C."/>
            <person name="Duplessis S."/>
            <person name="Durling M."/>
            <person name="Gonthier P."/>
            <person name="Grimwood J."/>
            <person name="Fossdal C.G."/>
            <person name="Hansson D."/>
            <person name="Henrissat B."/>
            <person name="Hietala A."/>
            <person name="Himmelstrand K."/>
            <person name="Hoffmeister D."/>
            <person name="Hogberg N."/>
            <person name="James T.Y."/>
            <person name="Karlsson M."/>
            <person name="Kohler A."/>
            <person name="Kues U."/>
            <person name="Lee Y.H."/>
            <person name="Lin Y.C."/>
            <person name="Lind M."/>
            <person name="Lindquist E."/>
            <person name="Lombard V."/>
            <person name="Lucas S."/>
            <person name="Lunden K."/>
            <person name="Morin E."/>
            <person name="Murat C."/>
            <person name="Park J."/>
            <person name="Raffaello T."/>
            <person name="Rouze P."/>
            <person name="Salamov A."/>
            <person name="Schmutz J."/>
            <person name="Solheim H."/>
            <person name="Stahlberg J."/>
            <person name="Velez H."/>
            <person name="de Vries R.P."/>
            <person name="Wiebenga A."/>
            <person name="Woodward S."/>
            <person name="Yakovlev I."/>
            <person name="Garbelotto M."/>
            <person name="Martin F."/>
            <person name="Grigoriev I.V."/>
            <person name="Stenlid J."/>
        </authorList>
    </citation>
    <scope>NUCLEOTIDE SEQUENCE [LARGE SCALE GENOMIC DNA]</scope>
    <source>
        <strain evidence="1 2">TC 32-1</strain>
    </source>
</reference>
<dbReference type="OrthoDB" id="3256525at2759"/>
<dbReference type="GeneID" id="20667896"/>
<dbReference type="InParanoid" id="W4JXI3"/>
<sequence length="424" mass="47573">MATSQNGQPTAFSDIPNEIVLRIFGCATFVPGALEADVSDPFEASQPLKFDMGHQIKSLQMALDTKYSLVRVCKRWRTLAMPILYEAVSIHGLDGLYSVYQDLRNPNLQQAPDLGWWVRRMDLTLHDLVGEFEEIEDSVLSMIAYVFSRLPNLQILVVSIDTSAVEDMDVDDDSPPNRPIVDLVCGTIGAHCMPSLRMLSWESEPRPDSGIITALLGKQLYLQTVMIGGGDGADICPATLPQLPYLDFITLIHGDNEGHGISGTASFPALRQVHIRWIDEDFDCIRQFLAFQAPRLTTSYISLNETTGDSLYPVLEMNCPNLSHLILIGLVWRDFLHDEPKLPFPSRVTHLGISCKQLRASDQEYINLFTWIIARMHRSIRIIRFMDASVSEDLRHRHSGILAHALLPFAGSNIRVEDNEGNNF</sequence>
<organism evidence="1 2">
    <name type="scientific">Heterobasidion irregulare (strain TC 32-1)</name>
    <dbReference type="NCBI Taxonomy" id="747525"/>
    <lineage>
        <taxon>Eukaryota</taxon>
        <taxon>Fungi</taxon>
        <taxon>Dikarya</taxon>
        <taxon>Basidiomycota</taxon>
        <taxon>Agaricomycotina</taxon>
        <taxon>Agaricomycetes</taxon>
        <taxon>Russulales</taxon>
        <taxon>Bondarzewiaceae</taxon>
        <taxon>Heterobasidion</taxon>
        <taxon>Heterobasidion annosum species complex</taxon>
    </lineage>
</organism>